<dbReference type="InterPro" id="IPR033121">
    <property type="entry name" value="PEPTIDASE_A1"/>
</dbReference>
<dbReference type="EMBL" id="JAROKS010000021">
    <property type="protein sequence ID" value="KAK1790509.1"/>
    <property type="molecule type" value="Genomic_DNA"/>
</dbReference>
<dbReference type="PROSITE" id="PS00751">
    <property type="entry name" value="TCP1_2"/>
    <property type="match status" value="1"/>
</dbReference>
<dbReference type="AlphaFoldDB" id="A0AAD8Z2X3"/>
<dbReference type="Gene3D" id="1.10.560.10">
    <property type="entry name" value="GroEL-like equatorial domain"/>
    <property type="match status" value="1"/>
</dbReference>
<dbReference type="FunFam" id="2.40.70.10:FF:000006">
    <property type="entry name" value="Cathepsin E"/>
    <property type="match status" value="1"/>
</dbReference>
<dbReference type="PROSITE" id="PS00141">
    <property type="entry name" value="ASP_PROTEASE"/>
    <property type="match status" value="2"/>
</dbReference>
<dbReference type="SUPFAM" id="SSF50630">
    <property type="entry name" value="Acid proteases"/>
    <property type="match status" value="1"/>
</dbReference>
<dbReference type="Gene3D" id="2.40.70.10">
    <property type="entry name" value="Acid Proteases"/>
    <property type="match status" value="2"/>
</dbReference>
<dbReference type="InterPro" id="IPR027410">
    <property type="entry name" value="TCP-1-like_intermed_sf"/>
</dbReference>
<dbReference type="GO" id="GO:0005832">
    <property type="term" value="C:chaperonin-containing T-complex"/>
    <property type="evidence" value="ECO:0007669"/>
    <property type="project" value="InterPro"/>
</dbReference>
<comment type="similarity">
    <text evidence="3 19">Belongs to the TCP-1 chaperonin family.</text>
</comment>
<evidence type="ECO:0000256" key="13">
    <source>
        <dbReference type="ARBA" id="ARBA00023157"/>
    </source>
</evidence>
<keyword evidence="14 19" id="KW-0143">Chaperone</keyword>
<dbReference type="FunFam" id="2.40.70.10:FF:000004">
    <property type="entry name" value="Pepsin A"/>
    <property type="match status" value="1"/>
</dbReference>
<organism evidence="21 22">
    <name type="scientific">Electrophorus voltai</name>
    <dbReference type="NCBI Taxonomy" id="2609070"/>
    <lineage>
        <taxon>Eukaryota</taxon>
        <taxon>Metazoa</taxon>
        <taxon>Chordata</taxon>
        <taxon>Craniata</taxon>
        <taxon>Vertebrata</taxon>
        <taxon>Euteleostomi</taxon>
        <taxon>Actinopterygii</taxon>
        <taxon>Neopterygii</taxon>
        <taxon>Teleostei</taxon>
        <taxon>Ostariophysi</taxon>
        <taxon>Gymnotiformes</taxon>
        <taxon>Gymnotoidei</taxon>
        <taxon>Gymnotidae</taxon>
        <taxon>Electrophorus</taxon>
    </lineage>
</organism>
<comment type="subunit">
    <text evidence="18">Component of the chaperonin-containing T-complex (TRiC), a hexadecamer composed of two identical back-to-back stacked rings enclosing a protein folding chamber. Each ring is made up of eight different subunits: TCP1/CCT1, CCT2, CCT3, CCT4, CCT5, CCT6A/CCT6, CCT7, CCT8. Interacts with PACRG. Interacts with FLCN. Interacts with DLEC1. Interacts with SVEP1.</text>
</comment>
<keyword evidence="5" id="KW-0963">Cytoplasm</keyword>
<comment type="similarity">
    <text evidence="2">Belongs to the peptidase A1 family.</text>
</comment>
<reference evidence="21" key="1">
    <citation type="submission" date="2023-03" db="EMBL/GenBank/DDBJ databases">
        <title>Electrophorus voltai genome.</title>
        <authorList>
            <person name="Bian C."/>
        </authorList>
    </citation>
    <scope>NUCLEOTIDE SEQUENCE</scope>
    <source>
        <strain evidence="21">CB-2022</strain>
        <tissue evidence="21">Muscle</tissue>
    </source>
</reference>
<dbReference type="FunFam" id="3.30.260.10:FF:000046">
    <property type="entry name" value="Chaperonin containing TCP1 subunit 2"/>
    <property type="match status" value="1"/>
</dbReference>
<evidence type="ECO:0000256" key="18">
    <source>
        <dbReference type="ARBA" id="ARBA00093565"/>
    </source>
</evidence>
<evidence type="ECO:0000256" key="3">
    <source>
        <dbReference type="ARBA" id="ARBA00008020"/>
    </source>
</evidence>
<evidence type="ECO:0000256" key="5">
    <source>
        <dbReference type="ARBA" id="ARBA00022490"/>
    </source>
</evidence>
<dbReference type="Pfam" id="PF00118">
    <property type="entry name" value="Cpn60_TCP1"/>
    <property type="match status" value="1"/>
</dbReference>
<dbReference type="Gene3D" id="2.60.40.1960">
    <property type="match status" value="1"/>
</dbReference>
<dbReference type="PRINTS" id="PR00304">
    <property type="entry name" value="TCOMPLEXTCP1"/>
</dbReference>
<dbReference type="FunFam" id="3.50.7.10:FF:000002">
    <property type="entry name" value="T-complex protein 1 subunit beta"/>
    <property type="match status" value="1"/>
</dbReference>
<accession>A0AAD8Z2X3</accession>
<keyword evidence="12" id="KW-0007">Acetylation</keyword>
<dbReference type="SUPFAM" id="SSF48592">
    <property type="entry name" value="GroEL equatorial domain-like"/>
    <property type="match status" value="1"/>
</dbReference>
<dbReference type="NCBIfam" id="NF041083">
    <property type="entry name" value="thermosome_beta"/>
    <property type="match status" value="1"/>
</dbReference>
<name>A0AAD8Z2X3_9TELE</name>
<evidence type="ECO:0000256" key="2">
    <source>
        <dbReference type="ARBA" id="ARBA00007447"/>
    </source>
</evidence>
<dbReference type="GO" id="GO:0005524">
    <property type="term" value="F:ATP binding"/>
    <property type="evidence" value="ECO:0007669"/>
    <property type="project" value="UniProtKB-KW"/>
</dbReference>
<dbReference type="Proteomes" id="UP001239994">
    <property type="component" value="Unassembled WGS sequence"/>
</dbReference>
<proteinExistence type="inferred from homology"/>
<dbReference type="FunFam" id="1.10.560.10:FF:000017">
    <property type="entry name" value="T-complex protein 1 subunit eta"/>
    <property type="match status" value="1"/>
</dbReference>
<dbReference type="PROSITE" id="PS51767">
    <property type="entry name" value="PEPTIDASE_A1"/>
    <property type="match status" value="1"/>
</dbReference>
<evidence type="ECO:0000259" key="20">
    <source>
        <dbReference type="PROSITE" id="PS51767"/>
    </source>
</evidence>
<evidence type="ECO:0000256" key="19">
    <source>
        <dbReference type="RuleBase" id="RU004187"/>
    </source>
</evidence>
<gene>
    <name evidence="21" type="ORF">P4O66_014395</name>
</gene>
<keyword evidence="6" id="KW-1017">Isopeptide bond</keyword>
<evidence type="ECO:0000256" key="12">
    <source>
        <dbReference type="ARBA" id="ARBA00022990"/>
    </source>
</evidence>
<evidence type="ECO:0000256" key="6">
    <source>
        <dbReference type="ARBA" id="ARBA00022499"/>
    </source>
</evidence>
<dbReference type="GO" id="GO:0004190">
    <property type="term" value="F:aspartic-type endopeptidase activity"/>
    <property type="evidence" value="ECO:0007669"/>
    <property type="project" value="InterPro"/>
</dbReference>
<dbReference type="GO" id="GO:0051082">
    <property type="term" value="F:unfolded protein binding"/>
    <property type="evidence" value="ECO:0007669"/>
    <property type="project" value="InterPro"/>
</dbReference>
<dbReference type="Gene3D" id="3.30.260.10">
    <property type="entry name" value="TCP-1-like chaperonin intermediate domain"/>
    <property type="match status" value="1"/>
</dbReference>
<feature type="domain" description="Peptidase A1" evidence="20">
    <location>
        <begin position="627"/>
        <end position="943"/>
    </location>
</feature>
<comment type="catalytic activity">
    <reaction evidence="16">
        <text>ATP + H2O = ADP + phosphate + H(+)</text>
        <dbReference type="Rhea" id="RHEA:13065"/>
        <dbReference type="ChEBI" id="CHEBI:15377"/>
        <dbReference type="ChEBI" id="CHEBI:15378"/>
        <dbReference type="ChEBI" id="CHEBI:30616"/>
        <dbReference type="ChEBI" id="CHEBI:43474"/>
        <dbReference type="ChEBI" id="CHEBI:456216"/>
    </reaction>
</comment>
<evidence type="ECO:0000313" key="22">
    <source>
        <dbReference type="Proteomes" id="UP001239994"/>
    </source>
</evidence>
<dbReference type="InterPro" id="IPR002423">
    <property type="entry name" value="Cpn60/GroEL/TCP-1"/>
</dbReference>
<dbReference type="InterPro" id="IPR021109">
    <property type="entry name" value="Peptidase_aspartic_dom_sf"/>
</dbReference>
<dbReference type="GO" id="GO:0016887">
    <property type="term" value="F:ATP hydrolysis activity"/>
    <property type="evidence" value="ECO:0007669"/>
    <property type="project" value="InterPro"/>
</dbReference>
<dbReference type="SUPFAM" id="SSF52029">
    <property type="entry name" value="GroEL apical domain-like"/>
    <property type="match status" value="1"/>
</dbReference>
<dbReference type="Gene3D" id="6.10.140.60">
    <property type="match status" value="1"/>
</dbReference>
<evidence type="ECO:0000256" key="14">
    <source>
        <dbReference type="ARBA" id="ARBA00023186"/>
    </source>
</evidence>
<keyword evidence="10 19" id="KW-0067">ATP-binding</keyword>
<dbReference type="InterPro" id="IPR002194">
    <property type="entry name" value="Chaperonin_TCP-1_CS"/>
</dbReference>
<dbReference type="InterPro" id="IPR001969">
    <property type="entry name" value="Aspartic_peptidase_AS"/>
</dbReference>
<evidence type="ECO:0000256" key="11">
    <source>
        <dbReference type="ARBA" id="ARBA00022843"/>
    </source>
</evidence>
<evidence type="ECO:0000256" key="7">
    <source>
        <dbReference type="ARBA" id="ARBA00022553"/>
    </source>
</evidence>
<evidence type="ECO:0000256" key="10">
    <source>
        <dbReference type="ARBA" id="ARBA00022840"/>
    </source>
</evidence>
<dbReference type="PROSITE" id="PS00995">
    <property type="entry name" value="TCP1_3"/>
    <property type="match status" value="1"/>
</dbReference>
<evidence type="ECO:0000256" key="17">
    <source>
        <dbReference type="ARBA" id="ARBA00093360"/>
    </source>
</evidence>
<keyword evidence="22" id="KW-1185">Reference proteome</keyword>
<keyword evidence="8 19" id="KW-0547">Nucleotide-binding</keyword>
<comment type="subcellular location">
    <subcellularLocation>
        <location evidence="1">Cytoplasm</location>
    </subcellularLocation>
</comment>
<evidence type="ECO:0000256" key="1">
    <source>
        <dbReference type="ARBA" id="ARBA00004496"/>
    </source>
</evidence>
<protein>
    <recommendedName>
        <fullName evidence="4">T-complex protein 1 subunit beta</fullName>
    </recommendedName>
    <alternativeName>
        <fullName evidence="15">CCT-beta</fullName>
    </alternativeName>
</protein>
<comment type="caution">
    <text evidence="21">The sequence shown here is derived from an EMBL/GenBank/DDBJ whole genome shotgun (WGS) entry which is preliminary data.</text>
</comment>
<dbReference type="InterPro" id="IPR027413">
    <property type="entry name" value="GROEL-like_equatorial_sf"/>
</dbReference>
<dbReference type="Pfam" id="PF00026">
    <property type="entry name" value="Asp"/>
    <property type="match status" value="1"/>
</dbReference>
<dbReference type="InterPro" id="IPR017998">
    <property type="entry name" value="Chaperone_TCP-1"/>
</dbReference>
<dbReference type="CDD" id="cd03336">
    <property type="entry name" value="TCP1_beta"/>
    <property type="match status" value="1"/>
</dbReference>
<dbReference type="InterPro" id="IPR027409">
    <property type="entry name" value="GroEL-like_apical_dom_sf"/>
</dbReference>
<evidence type="ECO:0000313" key="21">
    <source>
        <dbReference type="EMBL" id="KAK1790509.1"/>
    </source>
</evidence>
<dbReference type="PROSITE" id="PS00750">
    <property type="entry name" value="TCP1_1"/>
    <property type="match status" value="1"/>
</dbReference>
<dbReference type="PANTHER" id="PTHR11353">
    <property type="entry name" value="CHAPERONIN"/>
    <property type="match status" value="1"/>
</dbReference>
<evidence type="ECO:0000256" key="8">
    <source>
        <dbReference type="ARBA" id="ARBA00022741"/>
    </source>
</evidence>
<dbReference type="FunFam" id="1.10.560.10:FF:000045">
    <property type="entry name" value="T-complex protein 1 subunit eta"/>
    <property type="match status" value="1"/>
</dbReference>
<dbReference type="SUPFAM" id="SSF54849">
    <property type="entry name" value="GroEL-intermediate domain like"/>
    <property type="match status" value="1"/>
</dbReference>
<keyword evidence="9" id="KW-0378">Hydrolase</keyword>
<keyword evidence="13" id="KW-1015">Disulfide bond</keyword>
<dbReference type="Gene3D" id="3.50.7.10">
    <property type="entry name" value="GroEL"/>
    <property type="match status" value="1"/>
</dbReference>
<dbReference type="InterPro" id="IPR012716">
    <property type="entry name" value="Chap_CCT_beta"/>
</dbReference>
<keyword evidence="7" id="KW-0597">Phosphoprotein</keyword>
<evidence type="ECO:0000256" key="16">
    <source>
        <dbReference type="ARBA" id="ARBA00049360"/>
    </source>
</evidence>
<evidence type="ECO:0000256" key="9">
    <source>
        <dbReference type="ARBA" id="ARBA00022801"/>
    </source>
</evidence>
<sequence length="953" mass="104346">MASLSMAPVNIFKHGADEEKAETARLSSFVGAIAIGDLVKSTLGPKGMDKILLGGGRDGSVTVTNDGATILKAIGVDNPAAKVLVDMSKVQDDEVGDGTTSVTVLAAELLREAELLISRKIHPQIIISGWRKATHAAREALKEAAVDHGNDQAKFQEDLLNIARTTLSSKLLTHHKDHFAKLAMEAVLRLKGSGNLEAIHVIKKLGGSLTDSYLDEGFLLDKRIGVNQPKRIENANILIANTGMDTDKIKIFGSRVRVDSTAKVAEIELAEKEKMKEKVERILKHGINCFINRQLIYNYPEQLFASAGVMAIEHADFVGVERLALVTGGEITSTFDHPELVKLGHCKLIEEVMIGEDTLIHFSGVDMGEACTIVLRGATQQILDEAERSLHDALCVLAQTVKETRTVYGGGCSEMLMAKVVTDLANRTPGKEAVAMESFAKALRMLPTIIADNAGYDSADLVAQLRAAHQENKTTYGLDMTRGMIGDMGLLGITESFQVKRQVLLSAAEAAEMILRVDDIIKAAPSHISQGELTKALNAITGLFSMKQTLLLLCFQCFAHGLVRVPLSKMLSLRSQLRATNQLDNFMMNHQVDIFSRRYSQCYPPTLVSLRLGKASERLYNFMDAQYFGQISLGTPEQNFTVVFDTGSADLWVPSFYCVSQACESHKKFKAFESSTYVHDGRVFGIHYGSGHMMGIQARDMLRVDTMTLANQNFGESVYEPGSSFVMAKFDGVLGLSYPTLSKDLGLPVFDNMMNQNKVDQPVFSFYLSTNASNGFGGELLLGGVDEELFVPPINWVPVTLKGYWQIKIDEVKLQGTTTFCRSHSCQAIVDTGTSLISGPTVEIQILQQLIGASPTSIGEYVVNCTRISSLPVVSLVLNGVEYFLTAETYVKRDIIYNKEICISGFQATDVSSSVGHMWILGDVFLSQVYSIYDRGQDRVGFAQFSDKVKRSV</sequence>
<dbReference type="GO" id="GO:0140662">
    <property type="term" value="F:ATP-dependent protein folding chaperone"/>
    <property type="evidence" value="ECO:0007669"/>
    <property type="project" value="InterPro"/>
</dbReference>
<comment type="function">
    <text evidence="17">Component of the chaperonin-containing T-complex (TRiC), a molecular chaperone complex that assists the folding of actin, tubulin and other proteins upon ATP hydrolysis. The TRiC complex mediates the folding of WRAP53/TCAB1, thereby regulating telomere maintenance. As part of the TRiC complex may play a role in the assembly of BBSome, a complex involved in ciliogenesis regulating transports vesicles to the cilia.</text>
</comment>
<evidence type="ECO:0000256" key="15">
    <source>
        <dbReference type="ARBA" id="ARBA00033237"/>
    </source>
</evidence>
<dbReference type="InterPro" id="IPR053374">
    <property type="entry name" value="TCP-1_chaperonin"/>
</dbReference>
<keyword evidence="11" id="KW-0832">Ubl conjugation</keyword>
<evidence type="ECO:0000256" key="4">
    <source>
        <dbReference type="ARBA" id="ARBA00018961"/>
    </source>
</evidence>
<dbReference type="GO" id="GO:0006508">
    <property type="term" value="P:proteolysis"/>
    <property type="evidence" value="ECO:0007669"/>
    <property type="project" value="InterPro"/>
</dbReference>
<dbReference type="NCBIfam" id="TIGR02341">
    <property type="entry name" value="chap_CCT_beta"/>
    <property type="match status" value="1"/>
</dbReference>